<evidence type="ECO:0000256" key="1">
    <source>
        <dbReference type="SAM" id="Coils"/>
    </source>
</evidence>
<dbReference type="SMART" id="SM00487">
    <property type="entry name" value="DEXDc"/>
    <property type="match status" value="1"/>
</dbReference>
<gene>
    <name evidence="3" type="ORF">IB211_01958c</name>
</gene>
<dbReference type="Proteomes" id="UP000064844">
    <property type="component" value="Chromosome"/>
</dbReference>
<proteinExistence type="predicted"/>
<dbReference type="PROSITE" id="PS51194">
    <property type="entry name" value="HELICASE_CTER"/>
    <property type="match status" value="1"/>
</dbReference>
<dbReference type="Gene3D" id="3.40.50.300">
    <property type="entry name" value="P-loop containing nucleotide triphosphate hydrolases"/>
    <property type="match status" value="2"/>
</dbReference>
<keyword evidence="3" id="KW-0378">Hydrolase</keyword>
<dbReference type="InterPro" id="IPR014001">
    <property type="entry name" value="Helicase_ATP-bd"/>
</dbReference>
<dbReference type="STRING" id="1297617.IB211_01958c"/>
<name>A0A0S2W4R5_9FIRM</name>
<feature type="domain" description="Helicase C-terminal" evidence="2">
    <location>
        <begin position="753"/>
        <end position="947"/>
    </location>
</feature>
<sequence length="1039" mass="116921">MSHQSRLIPISYYNPSQEVRLSAYADTIVYEQENQGKQVLRAIRFGGYPEMVRGLADALYAGATLDAQIGDSSMSLECLSKRYQRQVTHDGVYAEATLLAMDDEQQTHTAVAEEAGDEEQEKMELPPRKCIIFCPENDRDRLFEEADRKTAVPLIPEFRDYVLTELERRGILKKLTVISLREKLDAWVLHCQHDDANIISVVEDGLQSGAIAIPGTVKDPNGFDCVENVTGYLNTFGVTVAQRIRQQFQPLFDPATEPLSPEILAVNDYIRSHAGYSLYDAQLAVAEAVKRQLQKHKCGFIVAECGSGKSKIGATAMAAVYALHAEQTGRGRQKTFNVILCPSHVAKKWAREIGETLPDTAGVVVRGNPELDQLYELYEKGDKSIYAIISKEKARDGYMKQPAVIWNRRQGAYLCPDCLLPIEAPFSDDGVRYWGKVNQFFFRTENRKNHKCPNCGTPLWAPVNPTRAGDWVKIGGYGWVNRYRAAEHFGKTKHEPTLEQLRAIAENPDGYYPAVGACRRYPMSSYIRRRYKGKLDGVIVDEMHQYNNDSGQGDAMAEIFSAANRVIGMTATLINGYSSGIFHLLYRVCPNLMMQDGKRHDSPSDFDAEYGVVENTFEETDDDYAVNRRTHKRKTKTRQLPGVSPLVYSRFLLEQTAFLSLSDMGKDLPDYEEIPVPLEMEKDVATEYKRVEEELRKALKTDKKAANKTLSAYLNLLTAYPDQPYDQPEILYPDTEQVLVKAQDVGDFNTIGAKENAVLDIVRRKAENGERVLVYTSWTRTDSQRKLMKLLSEAGYRTEIMSEKIRPDAREEWVQKHLSAGMQVLITNPSLVETGLDLNAFTTLIFYSLGYRLFTLRQASRRSWRINQTAPRVEVYLLYYKDAMQAKAMKLMASKLAVAGLIEGTFSEEGLAAMSDVQDMTSQMAKELMLGIRDNVEDIASAFKKMAVINPGRSKPQAETAKETIAVKAEPAVRDLSKALVREPPIGSEVVPIPAQSRRPIAPPKAAELAAIMEKEQKAKRIKKVMVDENQLTLFDFVA</sequence>
<dbReference type="AlphaFoldDB" id="A0A0S2W4R5"/>
<evidence type="ECO:0000313" key="4">
    <source>
        <dbReference type="Proteomes" id="UP000064844"/>
    </source>
</evidence>
<keyword evidence="1" id="KW-0175">Coiled coil</keyword>
<reference evidence="3 4" key="1">
    <citation type="journal article" date="2015" name="Nat. Commun.">
        <title>Production of butyrate from lysine and the Amadori product fructoselysine by a human gut commensal.</title>
        <authorList>
            <person name="Bui T.P."/>
            <person name="Ritari J."/>
            <person name="Boeren S."/>
            <person name="de Waard P."/>
            <person name="Plugge C.M."/>
            <person name="de Vos W.M."/>
        </authorList>
    </citation>
    <scope>NUCLEOTIDE SEQUENCE [LARGE SCALE GENOMIC DNA]</scope>
    <source>
        <strain evidence="3 4">AF211</strain>
    </source>
</reference>
<feature type="coiled-coil region" evidence="1">
    <location>
        <begin position="681"/>
        <end position="708"/>
    </location>
</feature>
<dbReference type="Pfam" id="PF00271">
    <property type="entry name" value="Helicase_C"/>
    <property type="match status" value="1"/>
</dbReference>
<reference evidence="4" key="2">
    <citation type="submission" date="2015-04" db="EMBL/GenBank/DDBJ databases">
        <title>A butyrogenic pathway from the amino acid lysine in a human gut commensal.</title>
        <authorList>
            <person name="de Vos W.M."/>
            <person name="Bui N.T.P."/>
            <person name="Plugge C.M."/>
            <person name="Ritari J."/>
        </authorList>
    </citation>
    <scope>NUCLEOTIDE SEQUENCE [LARGE SCALE GENOMIC DNA]</scope>
    <source>
        <strain evidence="4">AF211</strain>
    </source>
</reference>
<dbReference type="InterPro" id="IPR027417">
    <property type="entry name" value="P-loop_NTPase"/>
</dbReference>
<dbReference type="SUPFAM" id="SSF52540">
    <property type="entry name" value="P-loop containing nucleoside triphosphate hydrolases"/>
    <property type="match status" value="2"/>
</dbReference>
<dbReference type="InterPro" id="IPR001650">
    <property type="entry name" value="Helicase_C-like"/>
</dbReference>
<organism evidence="3 4">
    <name type="scientific">Intestinimonas butyriciproducens</name>
    <dbReference type="NCBI Taxonomy" id="1297617"/>
    <lineage>
        <taxon>Bacteria</taxon>
        <taxon>Bacillati</taxon>
        <taxon>Bacillota</taxon>
        <taxon>Clostridia</taxon>
        <taxon>Eubacteriales</taxon>
        <taxon>Intestinimonas</taxon>
    </lineage>
</organism>
<dbReference type="EMBL" id="CP011307">
    <property type="protein sequence ID" value="ALP94349.1"/>
    <property type="molecule type" value="Genomic_DNA"/>
</dbReference>
<dbReference type="PANTHER" id="PTHR10799">
    <property type="entry name" value="SNF2/RAD54 HELICASE FAMILY"/>
    <property type="match status" value="1"/>
</dbReference>
<protein>
    <submittedName>
        <fullName evidence="3">DNA/RNA helicase</fullName>
    </submittedName>
</protein>
<dbReference type="PATRIC" id="fig|1297617.4.peg.2019"/>
<keyword evidence="3" id="KW-0347">Helicase</keyword>
<evidence type="ECO:0000259" key="2">
    <source>
        <dbReference type="PROSITE" id="PS51194"/>
    </source>
</evidence>
<keyword evidence="3" id="KW-0547">Nucleotide-binding</keyword>
<accession>A0A0S2W4R5</accession>
<keyword evidence="3" id="KW-0067">ATP-binding</keyword>
<dbReference type="RefSeq" id="WP_058117913.1">
    <property type="nucleotide sequence ID" value="NZ_CP011307.1"/>
</dbReference>
<keyword evidence="4" id="KW-1185">Reference proteome</keyword>
<dbReference type="GO" id="GO:0004386">
    <property type="term" value="F:helicase activity"/>
    <property type="evidence" value="ECO:0007669"/>
    <property type="project" value="UniProtKB-KW"/>
</dbReference>
<dbReference type="KEGG" id="ibu:IB211_01958c"/>
<evidence type="ECO:0000313" key="3">
    <source>
        <dbReference type="EMBL" id="ALP94349.1"/>
    </source>
</evidence>